<sequence>MQVGVWLKRGQSILPTAVWLHHPTVPCDPGPKLEGKSASMGERRSKLIEETKERSGERKR</sequence>
<protein>
    <submittedName>
        <fullName evidence="2">Uncharacterized protein</fullName>
    </submittedName>
</protein>
<dbReference type="EMBL" id="CAJNOB010000045">
    <property type="protein sequence ID" value="CAF0702433.1"/>
    <property type="molecule type" value="Genomic_DNA"/>
</dbReference>
<evidence type="ECO:0000313" key="2">
    <source>
        <dbReference type="EMBL" id="CAF0702433.1"/>
    </source>
</evidence>
<feature type="compositionally biased region" description="Basic and acidic residues" evidence="1">
    <location>
        <begin position="31"/>
        <end position="60"/>
    </location>
</feature>
<comment type="caution">
    <text evidence="2">The sequence shown here is derived from an EMBL/GenBank/DDBJ whole genome shotgun (WGS) entry which is preliminary data.</text>
</comment>
<evidence type="ECO:0000313" key="3">
    <source>
        <dbReference type="Proteomes" id="UP000663859"/>
    </source>
</evidence>
<evidence type="ECO:0000256" key="1">
    <source>
        <dbReference type="SAM" id="MobiDB-lite"/>
    </source>
</evidence>
<name>A0A8J2BLA7_9BACT</name>
<organism evidence="2 3">
    <name type="scientific">Candidatus Methylacidithermus pantelleriae</name>
    <dbReference type="NCBI Taxonomy" id="2744239"/>
    <lineage>
        <taxon>Bacteria</taxon>
        <taxon>Pseudomonadati</taxon>
        <taxon>Verrucomicrobiota</taxon>
        <taxon>Methylacidiphilae</taxon>
        <taxon>Methylacidiphilales</taxon>
        <taxon>Methylacidiphilaceae</taxon>
        <taxon>Candidatus Methylacidithermus</taxon>
    </lineage>
</organism>
<proteinExistence type="predicted"/>
<dbReference type="Proteomes" id="UP000663859">
    <property type="component" value="Unassembled WGS sequence"/>
</dbReference>
<reference evidence="2" key="1">
    <citation type="submission" date="2021-02" db="EMBL/GenBank/DDBJ databases">
        <authorList>
            <person name="Cremers G."/>
            <person name="Picone N."/>
        </authorList>
    </citation>
    <scope>NUCLEOTIDE SEQUENCE</scope>
    <source>
        <strain evidence="2">PQ17</strain>
    </source>
</reference>
<feature type="region of interest" description="Disordered" evidence="1">
    <location>
        <begin position="26"/>
        <end position="60"/>
    </location>
</feature>
<keyword evidence="3" id="KW-1185">Reference proteome</keyword>
<gene>
    <name evidence="2" type="ORF">MPNT_50073</name>
</gene>
<dbReference type="AlphaFoldDB" id="A0A8J2BLA7"/>
<accession>A0A8J2BLA7</accession>